<evidence type="ECO:0000256" key="5">
    <source>
        <dbReference type="SAM" id="Phobius"/>
    </source>
</evidence>
<dbReference type="Pfam" id="PF07690">
    <property type="entry name" value="MFS_1"/>
    <property type="match status" value="1"/>
</dbReference>
<keyword evidence="2 5" id="KW-0812">Transmembrane</keyword>
<keyword evidence="4 5" id="KW-0472">Membrane</keyword>
<feature type="transmembrane region" description="Helical" evidence="5">
    <location>
        <begin position="367"/>
        <end position="384"/>
    </location>
</feature>
<keyword evidence="3 5" id="KW-1133">Transmembrane helix</keyword>
<gene>
    <name evidence="7" type="ORF">ISU07_23440</name>
</gene>
<reference evidence="7" key="1">
    <citation type="submission" date="2020-11" db="EMBL/GenBank/DDBJ databases">
        <title>Nocardioides sp. nov., isolated from Soil of Cynanchum wilfordii Hemsley rhizosphere.</title>
        <authorList>
            <person name="Lee J.-S."/>
            <person name="Suh M.K."/>
            <person name="Kim J.-S."/>
        </authorList>
    </citation>
    <scope>NUCLEOTIDE SEQUENCE</scope>
    <source>
        <strain evidence="7">KCTC 19275</strain>
    </source>
</reference>
<dbReference type="InterPro" id="IPR036259">
    <property type="entry name" value="MFS_trans_sf"/>
</dbReference>
<dbReference type="GO" id="GO:0005886">
    <property type="term" value="C:plasma membrane"/>
    <property type="evidence" value="ECO:0007669"/>
    <property type="project" value="UniProtKB-SubCell"/>
</dbReference>
<dbReference type="EMBL" id="JADKPN010000023">
    <property type="protein sequence ID" value="MBF4766101.1"/>
    <property type="molecule type" value="Genomic_DNA"/>
</dbReference>
<dbReference type="AlphaFoldDB" id="A0A930VK50"/>
<evidence type="ECO:0000313" key="8">
    <source>
        <dbReference type="Proteomes" id="UP000640489"/>
    </source>
</evidence>
<evidence type="ECO:0000256" key="4">
    <source>
        <dbReference type="ARBA" id="ARBA00023136"/>
    </source>
</evidence>
<feature type="transmembrane region" description="Helical" evidence="5">
    <location>
        <begin position="105"/>
        <end position="127"/>
    </location>
</feature>
<dbReference type="Proteomes" id="UP000640489">
    <property type="component" value="Unassembled WGS sequence"/>
</dbReference>
<comment type="caution">
    <text evidence="7">The sequence shown here is derived from an EMBL/GenBank/DDBJ whole genome shotgun (WGS) entry which is preliminary data.</text>
</comment>
<organism evidence="7 8">
    <name type="scientific">Nocardioides islandensis</name>
    <dbReference type="NCBI Taxonomy" id="433663"/>
    <lineage>
        <taxon>Bacteria</taxon>
        <taxon>Bacillati</taxon>
        <taxon>Actinomycetota</taxon>
        <taxon>Actinomycetes</taxon>
        <taxon>Propionibacteriales</taxon>
        <taxon>Nocardioidaceae</taxon>
        <taxon>Nocardioides</taxon>
    </lineage>
</organism>
<dbReference type="PANTHER" id="PTHR23542:SF1">
    <property type="entry name" value="MAJOR FACILITATOR SUPERFAMILY (MFS) PROFILE DOMAIN-CONTAINING PROTEIN"/>
    <property type="match status" value="1"/>
</dbReference>
<dbReference type="GO" id="GO:0022857">
    <property type="term" value="F:transmembrane transporter activity"/>
    <property type="evidence" value="ECO:0007669"/>
    <property type="project" value="InterPro"/>
</dbReference>
<dbReference type="Gene3D" id="1.20.1250.20">
    <property type="entry name" value="MFS general substrate transporter like domains"/>
    <property type="match status" value="2"/>
</dbReference>
<evidence type="ECO:0000256" key="1">
    <source>
        <dbReference type="ARBA" id="ARBA00004651"/>
    </source>
</evidence>
<accession>A0A930VK50</accession>
<dbReference type="InterPro" id="IPR011701">
    <property type="entry name" value="MFS"/>
</dbReference>
<proteinExistence type="predicted"/>
<dbReference type="PANTHER" id="PTHR23542">
    <property type="match status" value="1"/>
</dbReference>
<feature type="domain" description="Major facilitator superfamily (MFS) profile" evidence="6">
    <location>
        <begin position="215"/>
        <end position="406"/>
    </location>
</feature>
<keyword evidence="8" id="KW-1185">Reference proteome</keyword>
<dbReference type="PROSITE" id="PS50850">
    <property type="entry name" value="MFS"/>
    <property type="match status" value="1"/>
</dbReference>
<sequence length="406" mass="41152">MLTTYRRILAVPGAVLFSATGLVARLPISMEGLGIVLLVVAVSDSYGYAGAVAGTVTIANAVASILQGRYIDRLGQARVLPPLILTWGAGLLLLVAAVHGEWSRWAVFALAVVVGLTLPPVSTCVRARWSHVLDEPRQVQTGYALESVVDEAVFIAGPVLVTALATAWDPVAGLGAAVVAGVGGTLFLATQRATEPPGHPVVREPADRPRMPWRTVVPIAVVALGLGALFGSAEVTTVAFAQEAGKEGVTGVLLALWALGSLLAGLVTGAIHWRRGTAFRLKVGTAALALGMTPLALVGPIWLMGLMLFLAGFAIAPSLIATLSHIEQTVPSARLTEGMAFVHTGLAAGLAPGSAIAGVVVDAAGASPAYLVSAAAGLVATLAAQTLPRVAPRHPAGVAGGAAPQA</sequence>
<protein>
    <submittedName>
        <fullName evidence="7">MFS transporter</fullName>
    </submittedName>
</protein>
<dbReference type="RefSeq" id="WP_194709280.1">
    <property type="nucleotide sequence ID" value="NZ_JADKPN010000023.1"/>
</dbReference>
<feature type="transmembrane region" description="Helical" evidence="5">
    <location>
        <begin position="79"/>
        <end position="99"/>
    </location>
</feature>
<feature type="transmembrane region" description="Helical" evidence="5">
    <location>
        <begin position="48"/>
        <end position="67"/>
    </location>
</feature>
<evidence type="ECO:0000313" key="7">
    <source>
        <dbReference type="EMBL" id="MBF4766101.1"/>
    </source>
</evidence>
<dbReference type="InterPro" id="IPR020846">
    <property type="entry name" value="MFS_dom"/>
</dbReference>
<comment type="subcellular location">
    <subcellularLocation>
        <location evidence="1">Cell membrane</location>
        <topology evidence="1">Multi-pass membrane protein</topology>
    </subcellularLocation>
</comment>
<evidence type="ECO:0000256" key="2">
    <source>
        <dbReference type="ARBA" id="ARBA00022692"/>
    </source>
</evidence>
<feature type="transmembrane region" description="Helical" evidence="5">
    <location>
        <begin position="338"/>
        <end position="361"/>
    </location>
</feature>
<feature type="transmembrane region" description="Helical" evidence="5">
    <location>
        <begin position="211"/>
        <end position="231"/>
    </location>
</feature>
<evidence type="ECO:0000259" key="6">
    <source>
        <dbReference type="PROSITE" id="PS50850"/>
    </source>
</evidence>
<dbReference type="SUPFAM" id="SSF103473">
    <property type="entry name" value="MFS general substrate transporter"/>
    <property type="match status" value="1"/>
</dbReference>
<evidence type="ECO:0000256" key="3">
    <source>
        <dbReference type="ARBA" id="ARBA00022989"/>
    </source>
</evidence>
<name>A0A930VK50_9ACTN</name>
<feature type="transmembrane region" description="Helical" evidence="5">
    <location>
        <begin position="251"/>
        <end position="271"/>
    </location>
</feature>